<protein>
    <submittedName>
        <fullName evidence="20">Cysteine-rich receptor-like protein kinase 14 isoform X1</fullName>
    </submittedName>
</protein>
<evidence type="ECO:0000256" key="6">
    <source>
        <dbReference type="ARBA" id="ARBA00022737"/>
    </source>
</evidence>
<feature type="region of interest" description="Disordered" evidence="15">
    <location>
        <begin position="630"/>
        <end position="663"/>
    </location>
</feature>
<dbReference type="CDD" id="cd14066">
    <property type="entry name" value="STKc_IRAK"/>
    <property type="match status" value="1"/>
</dbReference>
<keyword evidence="11 16" id="KW-0472">Membrane</keyword>
<organism evidence="19 20">
    <name type="scientific">Camelina sativa</name>
    <name type="common">False flax</name>
    <name type="synonym">Myagrum sativum</name>
    <dbReference type="NCBI Taxonomy" id="90675"/>
    <lineage>
        <taxon>Eukaryota</taxon>
        <taxon>Viridiplantae</taxon>
        <taxon>Streptophyta</taxon>
        <taxon>Embryophyta</taxon>
        <taxon>Tracheophyta</taxon>
        <taxon>Spermatophyta</taxon>
        <taxon>Magnoliopsida</taxon>
        <taxon>eudicotyledons</taxon>
        <taxon>Gunneridae</taxon>
        <taxon>Pentapetalae</taxon>
        <taxon>rosids</taxon>
        <taxon>malvids</taxon>
        <taxon>Brassicales</taxon>
        <taxon>Brassicaceae</taxon>
        <taxon>Camelineae</taxon>
        <taxon>Camelina</taxon>
    </lineage>
</organism>
<feature type="compositionally biased region" description="Polar residues" evidence="15">
    <location>
        <begin position="632"/>
        <end position="657"/>
    </location>
</feature>
<keyword evidence="4 16" id="KW-0812">Transmembrane</keyword>
<dbReference type="InterPro" id="IPR017441">
    <property type="entry name" value="Protein_kinase_ATP_BS"/>
</dbReference>
<dbReference type="PROSITE" id="PS00107">
    <property type="entry name" value="PROTEIN_KINASE_ATP"/>
    <property type="match status" value="1"/>
</dbReference>
<dbReference type="InterPro" id="IPR008271">
    <property type="entry name" value="Ser/Thr_kinase_AS"/>
</dbReference>
<name>A0ABM0TJ10_CAMSA</name>
<evidence type="ECO:0000313" key="19">
    <source>
        <dbReference type="Proteomes" id="UP000694864"/>
    </source>
</evidence>
<keyword evidence="3" id="KW-0808">Transferase</keyword>
<keyword evidence="7 14" id="KW-0547">Nucleotide-binding</keyword>
<evidence type="ECO:0000256" key="5">
    <source>
        <dbReference type="ARBA" id="ARBA00022729"/>
    </source>
</evidence>
<keyword evidence="12" id="KW-0675">Receptor</keyword>
<dbReference type="SUPFAM" id="SSF56112">
    <property type="entry name" value="Protein kinase-like (PK-like)"/>
    <property type="match status" value="1"/>
</dbReference>
<reference evidence="19" key="1">
    <citation type="journal article" date="2014" name="Nat. Commun.">
        <title>The emerging biofuel crop Camelina sativa retains a highly undifferentiated hexaploid genome structure.</title>
        <authorList>
            <person name="Kagale S."/>
            <person name="Koh C."/>
            <person name="Nixon J."/>
            <person name="Bollina V."/>
            <person name="Clarke W.E."/>
            <person name="Tuteja R."/>
            <person name="Spillane C."/>
            <person name="Robinson S.J."/>
            <person name="Links M.G."/>
            <person name="Clarke C."/>
            <person name="Higgins E.E."/>
            <person name="Huebert T."/>
            <person name="Sharpe A.G."/>
            <person name="Parkin I.A."/>
        </authorList>
    </citation>
    <scope>NUCLEOTIDE SEQUENCE [LARGE SCALE GENOMIC DNA]</scope>
    <source>
        <strain evidence="19">cv. DH55</strain>
    </source>
</reference>
<reference evidence="20" key="2">
    <citation type="submission" date="2025-08" db="UniProtKB">
        <authorList>
            <consortium name="RefSeq"/>
        </authorList>
    </citation>
    <scope>IDENTIFICATION</scope>
    <source>
        <tissue evidence="20">Leaf</tissue>
    </source>
</reference>
<dbReference type="InterPro" id="IPR011009">
    <property type="entry name" value="Kinase-like_dom_sf"/>
</dbReference>
<dbReference type="Pfam" id="PF01657">
    <property type="entry name" value="Stress-antifung"/>
    <property type="match status" value="2"/>
</dbReference>
<dbReference type="Pfam" id="PF07714">
    <property type="entry name" value="PK_Tyr_Ser-Thr"/>
    <property type="match status" value="1"/>
</dbReference>
<keyword evidence="5" id="KW-0732">Signal</keyword>
<feature type="transmembrane region" description="Helical" evidence="16">
    <location>
        <begin position="287"/>
        <end position="309"/>
    </location>
</feature>
<keyword evidence="6" id="KW-0677">Repeat</keyword>
<sequence length="663" mass="74304">MRMRPQKFNWFHGYIFSENTSKKIVEDSSSTIWVFINLMIVGVVCAQTCLETGYFRPESLYGINHRLILTSLPTTVSSQDGFYASSVGQDPEKSYALGMCIPGSDSNLCSVCVKAASDGLLQSCRNHTEAFWWRGDNETLCFVRYSNRSFVGSLDLEPSLVVNNSREFKGLNLTKLVDHMIGTATSDSYAADSKALGNSQVVYALMQCTSDISSDDCKTCLLRSLSEYQSCCLGKQGGVVSRPNCYFRWDLYPFSGAFGRNTLFPPSSSPPVNKTDTAKTTNSTGKVAVIVTVSFVFVVLVLLLLWFCFWRRGKLHRGTEHGTSSSLRFDFKTIEAATNKFSESNKIGRGGFGEVYKGMFPDGTELAVKRLSKTSGQGDEEFKNEAVLVAKLQHRNLVRLLGFCVEGEEKLLIYEFVPNKSLDYFLFDPTKQHQLDWDKRFKIIGGICRGILYLHQDSRLTIIHRDLKASNVLLDSDMNPKIADFGMARIFRIDQTQANTRRIVGTYGYMPPEYAMRGHFSVKSDVYSFGVLVLEIISGKRNSSFSRSEGGIDNLVTYAWTLWRNDSALELVDESLEANYPRHQAIRCIHIGLLCVQEDPAHRPNLSTIILMLDSNTMCLPVPRQPGFFLRSNPTNRNQESIGEGSSNSCSVDNATITDIYPR</sequence>
<dbReference type="SMART" id="SM00220">
    <property type="entry name" value="S_TKc"/>
    <property type="match status" value="1"/>
</dbReference>
<dbReference type="PANTHER" id="PTHR27002">
    <property type="entry name" value="RECEPTOR-LIKE SERINE/THREONINE-PROTEIN KINASE SD1-8"/>
    <property type="match status" value="1"/>
</dbReference>
<dbReference type="InterPro" id="IPR002902">
    <property type="entry name" value="GNK2"/>
</dbReference>
<evidence type="ECO:0000256" key="15">
    <source>
        <dbReference type="SAM" id="MobiDB-lite"/>
    </source>
</evidence>
<dbReference type="RefSeq" id="XP_010427119.1">
    <property type="nucleotide sequence ID" value="XM_010428817.2"/>
</dbReference>
<feature type="domain" description="Protein kinase" evidence="17">
    <location>
        <begin position="341"/>
        <end position="628"/>
    </location>
</feature>
<dbReference type="InterPro" id="IPR001245">
    <property type="entry name" value="Ser-Thr/Tyr_kinase_cat_dom"/>
</dbReference>
<dbReference type="Gene3D" id="1.10.510.10">
    <property type="entry name" value="Transferase(Phosphotransferase) domain 1"/>
    <property type="match status" value="1"/>
</dbReference>
<evidence type="ECO:0000256" key="4">
    <source>
        <dbReference type="ARBA" id="ARBA00022692"/>
    </source>
</evidence>
<keyword evidence="19" id="KW-1185">Reference proteome</keyword>
<evidence type="ECO:0000256" key="1">
    <source>
        <dbReference type="ARBA" id="ARBA00004167"/>
    </source>
</evidence>
<evidence type="ECO:0000256" key="8">
    <source>
        <dbReference type="ARBA" id="ARBA00022777"/>
    </source>
</evidence>
<keyword evidence="10 16" id="KW-1133">Transmembrane helix</keyword>
<dbReference type="InterPro" id="IPR038408">
    <property type="entry name" value="GNK2_sf"/>
</dbReference>
<feature type="domain" description="Gnk2-homologous" evidence="18">
    <location>
        <begin position="149"/>
        <end position="254"/>
    </location>
</feature>
<dbReference type="Gene3D" id="3.30.430.20">
    <property type="entry name" value="Gnk2 domain, C-X8-C-X2-C motif"/>
    <property type="match status" value="2"/>
</dbReference>
<evidence type="ECO:0000256" key="10">
    <source>
        <dbReference type="ARBA" id="ARBA00022989"/>
    </source>
</evidence>
<gene>
    <name evidence="20" type="primary">LOC104712025</name>
</gene>
<dbReference type="PROSITE" id="PS50011">
    <property type="entry name" value="PROTEIN_KINASE_DOM"/>
    <property type="match status" value="1"/>
</dbReference>
<dbReference type="CDD" id="cd23509">
    <property type="entry name" value="Gnk2-like"/>
    <property type="match status" value="2"/>
</dbReference>
<evidence type="ECO:0000259" key="18">
    <source>
        <dbReference type="PROSITE" id="PS51473"/>
    </source>
</evidence>
<dbReference type="Proteomes" id="UP000694864">
    <property type="component" value="Chromosome 9"/>
</dbReference>
<keyword evidence="13" id="KW-0325">Glycoprotein</keyword>
<dbReference type="GeneID" id="104712025"/>
<dbReference type="Gene3D" id="3.30.200.20">
    <property type="entry name" value="Phosphorylase Kinase, domain 1"/>
    <property type="match status" value="1"/>
</dbReference>
<evidence type="ECO:0000256" key="13">
    <source>
        <dbReference type="ARBA" id="ARBA00023180"/>
    </source>
</evidence>
<evidence type="ECO:0000256" key="2">
    <source>
        <dbReference type="ARBA" id="ARBA00022527"/>
    </source>
</evidence>
<comment type="subcellular location">
    <subcellularLocation>
        <location evidence="1">Membrane</location>
        <topology evidence="1">Single-pass membrane protein</topology>
    </subcellularLocation>
</comment>
<evidence type="ECO:0000256" key="11">
    <source>
        <dbReference type="ARBA" id="ARBA00023136"/>
    </source>
</evidence>
<proteinExistence type="predicted"/>
<evidence type="ECO:0000259" key="17">
    <source>
        <dbReference type="PROSITE" id="PS50011"/>
    </source>
</evidence>
<keyword evidence="8" id="KW-0418">Kinase</keyword>
<dbReference type="PANTHER" id="PTHR27002:SF1050">
    <property type="entry name" value="CYSTEINE-RICH RECEPTOR-LIKE PROTEIN KINASE 5"/>
    <property type="match status" value="1"/>
</dbReference>
<keyword evidence="9 14" id="KW-0067">ATP-binding</keyword>
<dbReference type="InterPro" id="IPR000719">
    <property type="entry name" value="Prot_kinase_dom"/>
</dbReference>
<evidence type="ECO:0000256" key="12">
    <source>
        <dbReference type="ARBA" id="ARBA00023170"/>
    </source>
</evidence>
<evidence type="ECO:0000256" key="7">
    <source>
        <dbReference type="ARBA" id="ARBA00022741"/>
    </source>
</evidence>
<feature type="domain" description="Gnk2-homologous" evidence="18">
    <location>
        <begin position="43"/>
        <end position="147"/>
    </location>
</feature>
<feature type="binding site" evidence="14">
    <location>
        <position position="369"/>
    </location>
    <ligand>
        <name>ATP</name>
        <dbReference type="ChEBI" id="CHEBI:30616"/>
    </ligand>
</feature>
<evidence type="ECO:0000256" key="3">
    <source>
        <dbReference type="ARBA" id="ARBA00022679"/>
    </source>
</evidence>
<evidence type="ECO:0000256" key="16">
    <source>
        <dbReference type="SAM" id="Phobius"/>
    </source>
</evidence>
<dbReference type="PROSITE" id="PS00108">
    <property type="entry name" value="PROTEIN_KINASE_ST"/>
    <property type="match status" value="1"/>
</dbReference>
<keyword evidence="2" id="KW-0723">Serine/threonine-protein kinase</keyword>
<evidence type="ECO:0000313" key="20">
    <source>
        <dbReference type="RefSeq" id="XP_010427119.1"/>
    </source>
</evidence>
<evidence type="ECO:0000256" key="14">
    <source>
        <dbReference type="PROSITE-ProRule" id="PRU10141"/>
    </source>
</evidence>
<dbReference type="PROSITE" id="PS51473">
    <property type="entry name" value="GNK2"/>
    <property type="match status" value="2"/>
</dbReference>
<accession>A0ABM0TJ10</accession>
<evidence type="ECO:0000256" key="9">
    <source>
        <dbReference type="ARBA" id="ARBA00022840"/>
    </source>
</evidence>